<sequence length="383" mass="42260">MNNPITQRGSLPLMTSVKDFFLKDKVFLVAFILAVISVIFGGFETKFFDYKVIFTVFGLMLVIGGFKSTGLLHYLGQALVKRSQTTRQLVRSTTMLTFFMAIFFTNDLTILTVLPLYLTITKSISDRRSVYIGAALILPAVHLGSSLFPFGNPHNLYAYSFFHMNNLEFFKGTGLLFIAGFIVLNLAVQFFISDEPFEVNTEVGTFNKLEAALYTLLMALMAASVFGWISYIIAAAITAIVILFYKPRLFAEVDYHLLLTFICFFLIVGNIVNIKPITELISSAFVGEHMSFLGTVLVSQVISNISSTVLISPFTNHGMSVLLGADVGGIGTVVASMATLISYKVIMVAARTEAKGFAKYFAYINTIFFIIFTLIGLGIVSIL</sequence>
<feature type="transmembrane region" description="Helical" evidence="7">
    <location>
        <begin position="52"/>
        <end position="75"/>
    </location>
</feature>
<feature type="transmembrane region" description="Helical" evidence="7">
    <location>
        <begin position="255"/>
        <end position="272"/>
    </location>
</feature>
<gene>
    <name evidence="9" type="primary">ysdE</name>
    <name evidence="9" type="ORF">WOSG25_081300</name>
</gene>
<evidence type="ECO:0000256" key="1">
    <source>
        <dbReference type="ARBA" id="ARBA00004651"/>
    </source>
</evidence>
<evidence type="ECO:0000256" key="3">
    <source>
        <dbReference type="ARBA" id="ARBA00022475"/>
    </source>
</evidence>
<dbReference type="InterPro" id="IPR004680">
    <property type="entry name" value="Cit_transptr-like_dom"/>
</dbReference>
<reference evidence="10" key="1">
    <citation type="journal article" date="2014" name="Genome Announc.">
        <title>Draft genome sequence of Weissella oryzae SG25T, isolated from fermented rice grains.</title>
        <authorList>
            <person name="Tanizawa Y."/>
            <person name="Fujisawa T."/>
            <person name="Mochizuki T."/>
            <person name="Kaminuma E."/>
            <person name="Suzuki Y."/>
            <person name="Nakamura Y."/>
            <person name="Tohno M."/>
        </authorList>
    </citation>
    <scope>NUCLEOTIDE SEQUENCE [LARGE SCALE GENOMIC DNA]</scope>
    <source>
        <strain evidence="10">DSM 25784 / JCM 18191 / LMG 30913 / SG25</strain>
    </source>
</reference>
<comment type="subcellular location">
    <subcellularLocation>
        <location evidence="1">Cell membrane</location>
        <topology evidence="1">Multi-pass membrane protein</topology>
    </subcellularLocation>
</comment>
<evidence type="ECO:0000256" key="6">
    <source>
        <dbReference type="ARBA" id="ARBA00023136"/>
    </source>
</evidence>
<feature type="transmembrane region" description="Helical" evidence="7">
    <location>
        <begin position="360"/>
        <end position="382"/>
    </location>
</feature>
<feature type="transmembrane region" description="Helical" evidence="7">
    <location>
        <begin position="327"/>
        <end position="348"/>
    </location>
</feature>
<evidence type="ECO:0000256" key="7">
    <source>
        <dbReference type="SAM" id="Phobius"/>
    </source>
</evidence>
<dbReference type="PANTHER" id="PTHR43302:SF5">
    <property type="entry name" value="TRANSPORTER ARSB-RELATED"/>
    <property type="match status" value="1"/>
</dbReference>
<dbReference type="RefSeq" id="WP_027699297.1">
    <property type="nucleotide sequence ID" value="NZ_DF820491.1"/>
</dbReference>
<feature type="transmembrane region" description="Helical" evidence="7">
    <location>
        <begin position="170"/>
        <end position="192"/>
    </location>
</feature>
<dbReference type="OrthoDB" id="3177666at2"/>
<evidence type="ECO:0000256" key="4">
    <source>
        <dbReference type="ARBA" id="ARBA00022692"/>
    </source>
</evidence>
<dbReference type="GO" id="GO:0005886">
    <property type="term" value="C:plasma membrane"/>
    <property type="evidence" value="ECO:0007669"/>
    <property type="project" value="UniProtKB-SubCell"/>
</dbReference>
<organism evidence="9 10">
    <name type="scientific">Weissella oryzae (strain DSM 25784 / JCM 18191 / LMG 30913 / SG25)</name>
    <dbReference type="NCBI Taxonomy" id="1329250"/>
    <lineage>
        <taxon>Bacteria</taxon>
        <taxon>Bacillati</taxon>
        <taxon>Bacillota</taxon>
        <taxon>Bacilli</taxon>
        <taxon>Lactobacillales</taxon>
        <taxon>Lactobacillaceae</taxon>
        <taxon>Weissella</taxon>
    </lineage>
</organism>
<dbReference type="Pfam" id="PF03600">
    <property type="entry name" value="CitMHS"/>
    <property type="match status" value="1"/>
</dbReference>
<dbReference type="AlphaFoldDB" id="A0A069D1T5"/>
<evidence type="ECO:0000256" key="5">
    <source>
        <dbReference type="ARBA" id="ARBA00022989"/>
    </source>
</evidence>
<accession>A0A069D1T5</accession>
<feature type="transmembrane region" description="Helical" evidence="7">
    <location>
        <begin position="213"/>
        <end position="243"/>
    </location>
</feature>
<evidence type="ECO:0000313" key="9">
    <source>
        <dbReference type="EMBL" id="GAK31296.1"/>
    </source>
</evidence>
<keyword evidence="2" id="KW-0813">Transport</keyword>
<dbReference type="STRING" id="1329250.WOSG25_081300"/>
<evidence type="ECO:0000256" key="2">
    <source>
        <dbReference type="ARBA" id="ARBA00022448"/>
    </source>
</evidence>
<keyword evidence="6 7" id="KW-0472">Membrane</keyword>
<feature type="transmembrane region" description="Helical" evidence="7">
    <location>
        <begin position="292"/>
        <end position="315"/>
    </location>
</feature>
<keyword evidence="10" id="KW-1185">Reference proteome</keyword>
<keyword evidence="3" id="KW-1003">Cell membrane</keyword>
<proteinExistence type="predicted"/>
<feature type="domain" description="Citrate transporter-like" evidence="8">
    <location>
        <begin position="28"/>
        <end position="314"/>
    </location>
</feature>
<dbReference type="EMBL" id="DF820491">
    <property type="protein sequence ID" value="GAK31296.1"/>
    <property type="molecule type" value="Genomic_DNA"/>
</dbReference>
<dbReference type="GO" id="GO:0055085">
    <property type="term" value="P:transmembrane transport"/>
    <property type="evidence" value="ECO:0007669"/>
    <property type="project" value="InterPro"/>
</dbReference>
<feature type="transmembrane region" description="Helical" evidence="7">
    <location>
        <begin position="20"/>
        <end position="40"/>
    </location>
</feature>
<keyword evidence="4 7" id="KW-0812">Transmembrane</keyword>
<evidence type="ECO:0000313" key="10">
    <source>
        <dbReference type="Proteomes" id="UP000030643"/>
    </source>
</evidence>
<name>A0A069D1T5_WEIOS</name>
<dbReference type="PANTHER" id="PTHR43302">
    <property type="entry name" value="TRANSPORTER ARSB-RELATED"/>
    <property type="match status" value="1"/>
</dbReference>
<feature type="transmembrane region" description="Helical" evidence="7">
    <location>
        <begin position="130"/>
        <end position="150"/>
    </location>
</feature>
<dbReference type="eggNOG" id="COG1055">
    <property type="taxonomic scope" value="Bacteria"/>
</dbReference>
<protein>
    <submittedName>
        <fullName evidence="9">Cation transporter</fullName>
    </submittedName>
</protein>
<dbReference type="Proteomes" id="UP000030643">
    <property type="component" value="Unassembled WGS sequence"/>
</dbReference>
<evidence type="ECO:0000259" key="8">
    <source>
        <dbReference type="Pfam" id="PF03600"/>
    </source>
</evidence>
<feature type="transmembrane region" description="Helical" evidence="7">
    <location>
        <begin position="95"/>
        <end position="118"/>
    </location>
</feature>
<keyword evidence="5 7" id="KW-1133">Transmembrane helix</keyword>